<sequence length="271" mass="30814">MEFCGTQLAGFGASREVLEEIVRTWEISNELFDVIKKPGSFPRFAHFEANENLHIGFRWSSTPGCYLIFFGSTAATQDGALQFRAVLSHQNILTPTWNADVMKIGEDILGQPQLSPLRLVVMLLNQCERHLENSIQQHAKRVETAQGYLPYPEVNAPARHTEGLLPSELYEMYRELTTSIFTLRNSCRNLMEICSGLMSDSKTALSSRYRTSMDHGCNTMTALSLLQRGIERIHARLKFQLNRIHYLDNIHIQATKSMAALKQLMLLNKSH</sequence>
<accession>A0ABR3D4A7</accession>
<comment type="caution">
    <text evidence="1">The sequence shown here is derived from an EMBL/GenBank/DDBJ whole genome shotgun (WGS) entry which is preliminary data.</text>
</comment>
<dbReference type="EMBL" id="JAVLET010000009">
    <property type="protein sequence ID" value="KAL0467535.1"/>
    <property type="molecule type" value="Genomic_DNA"/>
</dbReference>
<dbReference type="Proteomes" id="UP001451303">
    <property type="component" value="Unassembled WGS sequence"/>
</dbReference>
<gene>
    <name evidence="1" type="ORF">QR685DRAFT_448331</name>
</gene>
<reference evidence="1 2" key="1">
    <citation type="submission" date="2023-09" db="EMBL/GenBank/DDBJ databases">
        <title>Multi-omics analysis of a traditional fermented food reveals byproduct-associated fungal strains for waste-to-food upcycling.</title>
        <authorList>
            <consortium name="Lawrence Berkeley National Laboratory"/>
            <person name="Rekdal V.M."/>
            <person name="Villalobos-Escobedo J.M."/>
            <person name="Rodriguez-Valeron N."/>
            <person name="Garcia M.O."/>
            <person name="Vasquez D.P."/>
            <person name="Damayanti I."/>
            <person name="Sorensen P.M."/>
            <person name="Baidoo E.E."/>
            <person name="De Carvalho A.C."/>
            <person name="Riley R."/>
            <person name="Lipzen A."/>
            <person name="He G."/>
            <person name="Yan M."/>
            <person name="Haridas S."/>
            <person name="Daum C."/>
            <person name="Yoshinaga Y."/>
            <person name="Ng V."/>
            <person name="Grigoriev I.V."/>
            <person name="Munk R."/>
            <person name="Nuraida L."/>
            <person name="Wijaya C.H."/>
            <person name="Morales P.-C."/>
            <person name="Keasling J.D."/>
        </authorList>
    </citation>
    <scope>NUCLEOTIDE SEQUENCE [LARGE SCALE GENOMIC DNA]</scope>
    <source>
        <strain evidence="1 2">FGSC 2613</strain>
    </source>
</reference>
<evidence type="ECO:0000313" key="1">
    <source>
        <dbReference type="EMBL" id="KAL0467535.1"/>
    </source>
</evidence>
<keyword evidence="2" id="KW-1185">Reference proteome</keyword>
<organism evidence="1 2">
    <name type="scientific">Neurospora intermedia</name>
    <dbReference type="NCBI Taxonomy" id="5142"/>
    <lineage>
        <taxon>Eukaryota</taxon>
        <taxon>Fungi</taxon>
        <taxon>Dikarya</taxon>
        <taxon>Ascomycota</taxon>
        <taxon>Pezizomycotina</taxon>
        <taxon>Sordariomycetes</taxon>
        <taxon>Sordariomycetidae</taxon>
        <taxon>Sordariales</taxon>
        <taxon>Sordariaceae</taxon>
        <taxon>Neurospora</taxon>
    </lineage>
</organism>
<name>A0ABR3D4A7_NEUIN</name>
<evidence type="ECO:0000313" key="2">
    <source>
        <dbReference type="Proteomes" id="UP001451303"/>
    </source>
</evidence>
<proteinExistence type="predicted"/>
<protein>
    <submittedName>
        <fullName evidence="1">Uncharacterized protein</fullName>
    </submittedName>
</protein>